<evidence type="ECO:0000256" key="1">
    <source>
        <dbReference type="SAM" id="SignalP"/>
    </source>
</evidence>
<accession>A0A0L8G8N6</accession>
<dbReference type="EMBL" id="KQ423187">
    <property type="protein sequence ID" value="KOF73367.1"/>
    <property type="molecule type" value="Genomic_DNA"/>
</dbReference>
<organism evidence="2">
    <name type="scientific">Octopus bimaculoides</name>
    <name type="common">California two-spotted octopus</name>
    <dbReference type="NCBI Taxonomy" id="37653"/>
    <lineage>
        <taxon>Eukaryota</taxon>
        <taxon>Metazoa</taxon>
        <taxon>Spiralia</taxon>
        <taxon>Lophotrochozoa</taxon>
        <taxon>Mollusca</taxon>
        <taxon>Cephalopoda</taxon>
        <taxon>Coleoidea</taxon>
        <taxon>Octopodiformes</taxon>
        <taxon>Octopoda</taxon>
        <taxon>Incirrata</taxon>
        <taxon>Octopodidae</taxon>
        <taxon>Octopus</taxon>
    </lineage>
</organism>
<proteinExistence type="predicted"/>
<dbReference type="AlphaFoldDB" id="A0A0L8G8N6"/>
<gene>
    <name evidence="2" type="ORF">OCBIM_22037972mg</name>
</gene>
<protein>
    <submittedName>
        <fullName evidence="2">Uncharacterized protein</fullName>
    </submittedName>
</protein>
<reference evidence="2" key="1">
    <citation type="submission" date="2015-07" db="EMBL/GenBank/DDBJ databases">
        <title>MeaNS - Measles Nucleotide Surveillance Program.</title>
        <authorList>
            <person name="Tran T."/>
            <person name="Druce J."/>
        </authorList>
    </citation>
    <scope>NUCLEOTIDE SEQUENCE</scope>
    <source>
        <strain evidence="2">UCB-OBI-ISO-001</strain>
        <tissue evidence="2">Gonad</tissue>
    </source>
</reference>
<name>A0A0L8G8N6_OCTBM</name>
<sequence>MMQKTLIIFAFLLFVTAMSSVNGWTQPPDCGPHNQFWEICCNSHIVPKRHWSNNACCGYIPYTSSHPFHEHCCHHHWPFFHNFIC</sequence>
<evidence type="ECO:0000313" key="2">
    <source>
        <dbReference type="EMBL" id="KOF73367.1"/>
    </source>
</evidence>
<feature type="chain" id="PRO_5005582953" evidence="1">
    <location>
        <begin position="24"/>
        <end position="85"/>
    </location>
</feature>
<feature type="signal peptide" evidence="1">
    <location>
        <begin position="1"/>
        <end position="23"/>
    </location>
</feature>
<keyword evidence="1" id="KW-0732">Signal</keyword>